<feature type="compositionally biased region" description="Basic and acidic residues" evidence="1">
    <location>
        <begin position="115"/>
        <end position="136"/>
    </location>
</feature>
<gene>
    <name evidence="2" type="ORF">DBV15_02414</name>
</gene>
<organism evidence="2 3">
    <name type="scientific">Temnothorax longispinosus</name>
    <dbReference type="NCBI Taxonomy" id="300112"/>
    <lineage>
        <taxon>Eukaryota</taxon>
        <taxon>Metazoa</taxon>
        <taxon>Ecdysozoa</taxon>
        <taxon>Arthropoda</taxon>
        <taxon>Hexapoda</taxon>
        <taxon>Insecta</taxon>
        <taxon>Pterygota</taxon>
        <taxon>Neoptera</taxon>
        <taxon>Endopterygota</taxon>
        <taxon>Hymenoptera</taxon>
        <taxon>Apocrita</taxon>
        <taxon>Aculeata</taxon>
        <taxon>Formicoidea</taxon>
        <taxon>Formicidae</taxon>
        <taxon>Myrmicinae</taxon>
        <taxon>Temnothorax</taxon>
    </lineage>
</organism>
<comment type="caution">
    <text evidence="2">The sequence shown here is derived from an EMBL/GenBank/DDBJ whole genome shotgun (WGS) entry which is preliminary data.</text>
</comment>
<dbReference type="EMBL" id="QBLH01000808">
    <property type="protein sequence ID" value="TGZ54214.1"/>
    <property type="molecule type" value="Genomic_DNA"/>
</dbReference>
<feature type="compositionally biased region" description="Low complexity" evidence="1">
    <location>
        <begin position="168"/>
        <end position="179"/>
    </location>
</feature>
<feature type="compositionally biased region" description="Basic and acidic residues" evidence="1">
    <location>
        <begin position="184"/>
        <end position="198"/>
    </location>
</feature>
<proteinExistence type="predicted"/>
<feature type="compositionally biased region" description="Low complexity" evidence="1">
    <location>
        <begin position="23"/>
        <end position="42"/>
    </location>
</feature>
<evidence type="ECO:0000313" key="3">
    <source>
        <dbReference type="Proteomes" id="UP000310200"/>
    </source>
</evidence>
<protein>
    <submittedName>
        <fullName evidence="2">Neuronal acetylcholine receptor subunit alpha-5</fullName>
    </submittedName>
</protein>
<dbReference type="Proteomes" id="UP000310200">
    <property type="component" value="Unassembled WGS sequence"/>
</dbReference>
<reference evidence="2 3" key="1">
    <citation type="journal article" date="2019" name="Philos. Trans. R. Soc. Lond., B, Biol. Sci.">
        <title>Ant behaviour and brain gene expression of defending hosts depend on the ecological success of the intruding social parasite.</title>
        <authorList>
            <person name="Kaur R."/>
            <person name="Stoldt M."/>
            <person name="Jongepier E."/>
            <person name="Feldmeyer B."/>
            <person name="Menzel F."/>
            <person name="Bornberg-Bauer E."/>
            <person name="Foitzik S."/>
        </authorList>
    </citation>
    <scope>NUCLEOTIDE SEQUENCE [LARGE SCALE GENOMIC DNA]</scope>
    <source>
        <tissue evidence="2">Whole body</tissue>
    </source>
</reference>
<evidence type="ECO:0000313" key="2">
    <source>
        <dbReference type="EMBL" id="TGZ54214.1"/>
    </source>
</evidence>
<sequence length="209" mass="23346">MRHQIASSVEETRPSLEQQRQDSTSSSSSRNDSSSASVLSEDSISESRTTWLNEHLLPIHRILENSRTRGQRGVSVQTIPNRLHGTKPDLSQEQSAARSRRQDNNVNIFDGVVAKAEDKSEKSRQAFKRHPEEAVLHHGTSRLHVSQKAKDVSQGDKKNRCFKNENASKLSSKSTSSKTQGYADGKDRSFQSAKDDSKSDIAIRISRFA</sequence>
<accession>A0A4V3SBU2</accession>
<dbReference type="AlphaFoldDB" id="A0A4V3SBU2"/>
<keyword evidence="2" id="KW-0675">Receptor</keyword>
<feature type="compositionally biased region" description="Basic and acidic residues" evidence="1">
    <location>
        <begin position="148"/>
        <end position="163"/>
    </location>
</feature>
<name>A0A4V3SBU2_9HYME</name>
<feature type="region of interest" description="Disordered" evidence="1">
    <location>
        <begin position="1"/>
        <end position="45"/>
    </location>
</feature>
<evidence type="ECO:0000256" key="1">
    <source>
        <dbReference type="SAM" id="MobiDB-lite"/>
    </source>
</evidence>
<keyword evidence="3" id="KW-1185">Reference proteome</keyword>
<feature type="region of interest" description="Disordered" evidence="1">
    <location>
        <begin position="68"/>
        <end position="198"/>
    </location>
</feature>
<feature type="compositionally biased region" description="Polar residues" evidence="1">
    <location>
        <begin position="1"/>
        <end position="22"/>
    </location>
</feature>